<dbReference type="SUPFAM" id="SSF52540">
    <property type="entry name" value="P-loop containing nucleoside triphosphate hydrolases"/>
    <property type="match status" value="1"/>
</dbReference>
<dbReference type="EMBL" id="OQ709212">
    <property type="protein sequence ID" value="WGH21097.1"/>
    <property type="molecule type" value="Genomic_DNA"/>
</dbReference>
<dbReference type="InterPro" id="IPR027417">
    <property type="entry name" value="P-loop_NTPase"/>
</dbReference>
<dbReference type="InterPro" id="IPR048444">
    <property type="entry name" value="DNMK"/>
</dbReference>
<evidence type="ECO:0000313" key="2">
    <source>
        <dbReference type="Proteomes" id="UP001242669"/>
    </source>
</evidence>
<keyword evidence="1" id="KW-0418">Kinase</keyword>
<protein>
    <submittedName>
        <fullName evidence="1">Deoxynucleoside monophosphate kinase</fullName>
    </submittedName>
</protein>
<dbReference type="Proteomes" id="UP001242669">
    <property type="component" value="Segment"/>
</dbReference>
<keyword evidence="1" id="KW-0808">Transferase</keyword>
<organism evidence="1 2">
    <name type="scientific">Arthrobacter phage Cassia</name>
    <dbReference type="NCBI Taxonomy" id="2927275"/>
    <lineage>
        <taxon>Viruses</taxon>
        <taxon>Duplodnaviria</taxon>
        <taxon>Heunggongvirae</taxon>
        <taxon>Uroviricota</taxon>
        <taxon>Caudoviricetes</taxon>
        <taxon>Casidaviridae</taxon>
        <taxon>Yangvirus</taxon>
        <taxon>Yangvirus cassia</taxon>
    </lineage>
</organism>
<dbReference type="Gene3D" id="3.40.50.300">
    <property type="entry name" value="P-loop containing nucleotide triphosphate hydrolases"/>
    <property type="match status" value="1"/>
</dbReference>
<name>A0AAF0K0F8_9CAUD</name>
<dbReference type="GO" id="GO:0016301">
    <property type="term" value="F:kinase activity"/>
    <property type="evidence" value="ECO:0007669"/>
    <property type="project" value="UniProtKB-KW"/>
</dbReference>
<dbReference type="Pfam" id="PF21448">
    <property type="entry name" value="DNMK"/>
    <property type="match status" value="1"/>
</dbReference>
<accession>A0AAF0K0F8</accession>
<sequence length="205" mass="22936">MTTLTTPLIGLIGKKRTGKDTFAERLVQEHGYTRVALADPLREAALALDPIVGTFPLNVEGLVRTREWRLSDAVETLGWEKAKDFIPEVRRTLQRLGTESIRAIDDRFWIDAAFRKIDALREDGKPVVVTDVRYPNEGDAIRAANGYLVRIVRDLPSDGDAHASERAMDGYREHLFVGNNGSVEDLWHLADSVAVDLSHVYATIQ</sequence>
<gene>
    <name evidence="1" type="primary">24</name>
    <name evidence="1" type="ORF">SEA_CASSIA_24</name>
</gene>
<evidence type="ECO:0000313" key="1">
    <source>
        <dbReference type="EMBL" id="WGH21097.1"/>
    </source>
</evidence>
<reference evidence="1 2" key="1">
    <citation type="submission" date="2023-03" db="EMBL/GenBank/DDBJ databases">
        <authorList>
            <person name="Madani L."/>
            <person name="Alsayadi S."/>
            <person name="Lapolice S."/>
            <person name="Ahluwalia T."/>
            <person name="Akman A."/>
            <person name="Alfadhli L.A."/>
            <person name="Alomar D."/>
            <person name="Ansari D."/>
            <person name="Dorfman E."/>
            <person name="El H.J."/>
            <person name="Fawagreh C."/>
            <person name="Patel J."/>
            <person name="Salama A.H."/>
            <person name="Setia G.N."/>
            <person name="Shahzada N."/>
            <person name="Tiukuvaara S."/>
            <person name="Elmi Y."/>
            <person name="Salaheddin T."/>
            <person name="Sarakbi R.J."/>
            <person name="Freitas J.W."/>
            <person name="Williams E.C."/>
            <person name="Baijal K."/>
            <person name="Wheaton K.A."/>
            <person name="Chan K."/>
            <person name="Rudner A.D."/>
            <person name="Mowry E.M."/>
            <person name="Garlena R.A."/>
            <person name="Russell D.A."/>
            <person name="Jacobs-Sera D."/>
            <person name="Hatfull G.F."/>
        </authorList>
    </citation>
    <scope>NUCLEOTIDE SEQUENCE [LARGE SCALE GENOMIC DNA]</scope>
</reference>
<keyword evidence="2" id="KW-1185">Reference proteome</keyword>
<proteinExistence type="predicted"/>